<dbReference type="Gene3D" id="3.30.710.10">
    <property type="entry name" value="Potassium Channel Kv1.1, Chain A"/>
    <property type="match status" value="1"/>
</dbReference>
<protein>
    <submittedName>
        <fullName evidence="1">Uncharacterized protein</fullName>
    </submittedName>
</protein>
<dbReference type="GO" id="GO:0016567">
    <property type="term" value="P:protein ubiquitination"/>
    <property type="evidence" value="ECO:0007669"/>
    <property type="project" value="UniProtKB-UniPathway"/>
</dbReference>
<dbReference type="eggNOG" id="KOG1724">
    <property type="taxonomic scope" value="Eukaryota"/>
</dbReference>
<proteinExistence type="predicted"/>
<dbReference type="Proteomes" id="UP000216624">
    <property type="component" value="Unassembled WGS sequence"/>
</dbReference>
<evidence type="ECO:0000313" key="2">
    <source>
        <dbReference type="Proteomes" id="UP000216624"/>
    </source>
</evidence>
<feature type="non-terminal residue" evidence="1">
    <location>
        <position position="1"/>
    </location>
</feature>
<dbReference type="SMART" id="SM00512">
    <property type="entry name" value="Skp1"/>
    <property type="match status" value="1"/>
</dbReference>
<organism evidence="1 2">
    <name type="scientific">Caenorhabditis remanei</name>
    <name type="common">Caenorhabditis vulgaris</name>
    <dbReference type="NCBI Taxonomy" id="31234"/>
    <lineage>
        <taxon>Eukaryota</taxon>
        <taxon>Metazoa</taxon>
        <taxon>Ecdysozoa</taxon>
        <taxon>Nematoda</taxon>
        <taxon>Chromadorea</taxon>
        <taxon>Rhabditida</taxon>
        <taxon>Rhabditina</taxon>
        <taxon>Rhabditomorpha</taxon>
        <taxon>Rhabditoidea</taxon>
        <taxon>Rhabditidae</taxon>
        <taxon>Peloderinae</taxon>
        <taxon>Caenorhabditis</taxon>
    </lineage>
</organism>
<dbReference type="SUPFAM" id="SSF54695">
    <property type="entry name" value="POZ domain"/>
    <property type="match status" value="1"/>
</dbReference>
<dbReference type="InterPro" id="IPR016897">
    <property type="entry name" value="SKP1"/>
</dbReference>
<sequence length="150" mass="17152">MQVEQPVALYKLRSSEPQIFLVDRRTVAMIGRLEELFTTVGLDRIPSDQLPPIVLELPATVLRKLIEWCDHHKFDAPFDESQPLPAELPDWDTNFFMIRHTLLFDLLRAARHFDVPGLFSMCCHVVQQNPLEIMGGLFNDVPQERSAAAA</sequence>
<dbReference type="KEGG" id="crq:GCK72_025402"/>
<gene>
    <name evidence="1" type="ORF">FL82_02105</name>
</gene>
<comment type="caution">
    <text evidence="1">The sequence shown here is derived from an EMBL/GenBank/DDBJ whole genome shotgun (WGS) entry which is preliminary data.</text>
</comment>
<accession>A0A261BFC3</accession>
<dbReference type="InterPro" id="IPR001232">
    <property type="entry name" value="SKP1-like"/>
</dbReference>
<reference evidence="1" key="1">
    <citation type="submission" date="2017-08" db="EMBL/GenBank/DDBJ databases">
        <authorList>
            <person name="de Groot N.N."/>
        </authorList>
    </citation>
    <scope>NUCLEOTIDE SEQUENCE [LARGE SCALE GENOMIC DNA]</scope>
    <source>
        <strain evidence="1">PX439</strain>
    </source>
</reference>
<dbReference type="InterPro" id="IPR011333">
    <property type="entry name" value="SKP1/BTB/POZ_sf"/>
</dbReference>
<dbReference type="PANTHER" id="PTHR11165">
    <property type="entry name" value="SKP1"/>
    <property type="match status" value="1"/>
</dbReference>
<dbReference type="PIRSF" id="PIRSF028729">
    <property type="entry name" value="E3_ubiquit_lig_SCF_Skp"/>
    <property type="match status" value="1"/>
</dbReference>
<dbReference type="OrthoDB" id="2342932at2759"/>
<dbReference type="HOGENOM" id="CLU_059252_1_1_1"/>
<keyword evidence="2" id="KW-1185">Reference proteome</keyword>
<dbReference type="STRING" id="31234.E3MJN0"/>
<dbReference type="UniPathway" id="UPA00143"/>
<dbReference type="InterPro" id="IPR036296">
    <property type="entry name" value="SKP1-like_dim_sf"/>
</dbReference>
<dbReference type="OMA" id="GLFAMCC"/>
<dbReference type="SUPFAM" id="SSF81382">
    <property type="entry name" value="Skp1 dimerisation domain-like"/>
    <property type="match status" value="1"/>
</dbReference>
<dbReference type="CTD" id="9819372"/>
<evidence type="ECO:0000313" key="1">
    <source>
        <dbReference type="EMBL" id="OZG08356.1"/>
    </source>
</evidence>
<dbReference type="EMBL" id="NMWX01000001">
    <property type="protein sequence ID" value="OZG08356.1"/>
    <property type="molecule type" value="Genomic_DNA"/>
</dbReference>
<name>A0A261BFC3_CAERE</name>
<dbReference type="GO" id="GO:0006511">
    <property type="term" value="P:ubiquitin-dependent protein catabolic process"/>
    <property type="evidence" value="ECO:0007669"/>
    <property type="project" value="InterPro"/>
</dbReference>